<proteinExistence type="predicted"/>
<evidence type="ECO:0000256" key="4">
    <source>
        <dbReference type="ARBA" id="ARBA00022989"/>
    </source>
</evidence>
<keyword evidence="3 6" id="KW-0812">Transmembrane</keyword>
<protein>
    <recommendedName>
        <fullName evidence="9">Flagellar protein</fullName>
    </recommendedName>
</protein>
<evidence type="ECO:0000256" key="5">
    <source>
        <dbReference type="ARBA" id="ARBA00023136"/>
    </source>
</evidence>
<dbReference type="RefSeq" id="WP_284258275.1">
    <property type="nucleotide sequence ID" value="NZ_BSOS01000067.1"/>
</dbReference>
<sequence>MDSSGLDLVASSLLSLSVLFGVLLGAMFLLRRLRATAWGRRNAGPSPIKIIASRAMGGQNTLVIAEVEGQRFLLGVSRGGIARIGQVGGDE</sequence>
<evidence type="ECO:0008006" key="9">
    <source>
        <dbReference type="Google" id="ProtNLM"/>
    </source>
</evidence>
<evidence type="ECO:0000313" key="7">
    <source>
        <dbReference type="EMBL" id="GLR67539.1"/>
    </source>
</evidence>
<comment type="subcellular location">
    <subcellularLocation>
        <location evidence="1">Cell membrane</location>
    </subcellularLocation>
</comment>
<evidence type="ECO:0000256" key="3">
    <source>
        <dbReference type="ARBA" id="ARBA00022692"/>
    </source>
</evidence>
<keyword evidence="2" id="KW-1003">Cell membrane</keyword>
<keyword evidence="8" id="KW-1185">Reference proteome</keyword>
<evidence type="ECO:0000313" key="8">
    <source>
        <dbReference type="Proteomes" id="UP001156641"/>
    </source>
</evidence>
<accession>A0ABQ6A4Z9</accession>
<comment type="caution">
    <text evidence="7">The sequence shown here is derived from an EMBL/GenBank/DDBJ whole genome shotgun (WGS) entry which is preliminary data.</text>
</comment>
<gene>
    <name evidence="7" type="ORF">GCM10010909_22200</name>
</gene>
<dbReference type="Proteomes" id="UP001156641">
    <property type="component" value="Unassembled WGS sequence"/>
</dbReference>
<organism evidence="7 8">
    <name type="scientific">Acidocella aquatica</name>
    <dbReference type="NCBI Taxonomy" id="1922313"/>
    <lineage>
        <taxon>Bacteria</taxon>
        <taxon>Pseudomonadati</taxon>
        <taxon>Pseudomonadota</taxon>
        <taxon>Alphaproteobacteria</taxon>
        <taxon>Acetobacterales</taxon>
        <taxon>Acidocellaceae</taxon>
        <taxon>Acidocella</taxon>
    </lineage>
</organism>
<evidence type="ECO:0000256" key="1">
    <source>
        <dbReference type="ARBA" id="ARBA00004236"/>
    </source>
</evidence>
<dbReference type="Pfam" id="PF04347">
    <property type="entry name" value="FliO"/>
    <property type="match status" value="1"/>
</dbReference>
<feature type="transmembrane region" description="Helical" evidence="6">
    <location>
        <begin position="12"/>
        <end position="30"/>
    </location>
</feature>
<evidence type="ECO:0000256" key="6">
    <source>
        <dbReference type="SAM" id="Phobius"/>
    </source>
</evidence>
<keyword evidence="4 6" id="KW-1133">Transmembrane helix</keyword>
<dbReference type="InterPro" id="IPR022781">
    <property type="entry name" value="Flagellar_biosynth_FliO"/>
</dbReference>
<name>A0ABQ6A4Z9_9PROT</name>
<keyword evidence="5 6" id="KW-0472">Membrane</keyword>
<reference evidence="8" key="1">
    <citation type="journal article" date="2019" name="Int. J. Syst. Evol. Microbiol.">
        <title>The Global Catalogue of Microorganisms (GCM) 10K type strain sequencing project: providing services to taxonomists for standard genome sequencing and annotation.</title>
        <authorList>
            <consortium name="The Broad Institute Genomics Platform"/>
            <consortium name="The Broad Institute Genome Sequencing Center for Infectious Disease"/>
            <person name="Wu L."/>
            <person name="Ma J."/>
        </authorList>
    </citation>
    <scope>NUCLEOTIDE SEQUENCE [LARGE SCALE GENOMIC DNA]</scope>
    <source>
        <strain evidence="8">NBRC 112502</strain>
    </source>
</reference>
<evidence type="ECO:0000256" key="2">
    <source>
        <dbReference type="ARBA" id="ARBA00022475"/>
    </source>
</evidence>
<dbReference type="EMBL" id="BSOS01000067">
    <property type="protein sequence ID" value="GLR67539.1"/>
    <property type="molecule type" value="Genomic_DNA"/>
</dbReference>